<name>A0A1R2CJM7_9CILI</name>
<reference evidence="8 9" key="1">
    <citation type="submission" date="2016-11" db="EMBL/GenBank/DDBJ databases">
        <title>The macronuclear genome of Stentor coeruleus: a giant cell with tiny introns.</title>
        <authorList>
            <person name="Slabodnick M."/>
            <person name="Ruby J.G."/>
            <person name="Reiff S.B."/>
            <person name="Swart E.C."/>
            <person name="Gosai S."/>
            <person name="Prabakaran S."/>
            <person name="Witkowska E."/>
            <person name="Larue G.E."/>
            <person name="Fisher S."/>
            <person name="Freeman R.M."/>
            <person name="Gunawardena J."/>
            <person name="Chu W."/>
            <person name="Stover N.A."/>
            <person name="Gregory B.D."/>
            <person name="Nowacki M."/>
            <person name="Derisi J."/>
            <person name="Roy S.W."/>
            <person name="Marshall W.F."/>
            <person name="Sood P."/>
        </authorList>
    </citation>
    <scope>NUCLEOTIDE SEQUENCE [LARGE SCALE GENOMIC DNA]</scope>
    <source>
        <strain evidence="8">WM001</strain>
    </source>
</reference>
<dbReference type="GO" id="GO:0005737">
    <property type="term" value="C:cytoplasm"/>
    <property type="evidence" value="ECO:0007669"/>
    <property type="project" value="TreeGrafter"/>
</dbReference>
<keyword evidence="3 6" id="KW-0049">Antioxidant</keyword>
<evidence type="ECO:0000313" key="9">
    <source>
        <dbReference type="Proteomes" id="UP000187209"/>
    </source>
</evidence>
<feature type="active site" description="Cysteine sulfenic acid (-SOH) intermediate" evidence="5">
    <location>
        <position position="61"/>
    </location>
</feature>
<dbReference type="SUPFAM" id="SSF52833">
    <property type="entry name" value="Thioredoxin-like"/>
    <property type="match status" value="1"/>
</dbReference>
<protein>
    <recommendedName>
        <fullName evidence="7">Thioredoxin domain-containing protein</fullName>
    </recommendedName>
</protein>
<keyword evidence="6" id="KW-0676">Redox-active center</keyword>
<evidence type="ECO:0000259" key="7">
    <source>
        <dbReference type="PROSITE" id="PS51352"/>
    </source>
</evidence>
<keyword evidence="4 6" id="KW-0560">Oxidoreductase</keyword>
<dbReference type="PANTHER" id="PTHR10430">
    <property type="entry name" value="PEROXIREDOXIN"/>
    <property type="match status" value="1"/>
</dbReference>
<sequence>MLKFIPKRFLHVGQTIPQMNLTIVSGNEQKYNIEKSVDSIKFFGNKKIVLVGFPGAFTPTCTGSHIPEFIKLNDKFKEKGVEVVGLAINDPFVLKEFGEELQASIPFICDGTMNFTKAIEAGVDLTAHALGFRTRRFTALVENGTITQLNDEKGATMSDVSKAETILRLL</sequence>
<accession>A0A1R2CJM7</accession>
<comment type="function">
    <text evidence="6">Thiol-specific peroxidase that catalyzes the reduction of hydrogen peroxide and organic hydroperoxides to water and alcohols, respectively. Plays a role in cell protection against oxidative stress by detoxifying peroxides.</text>
</comment>
<dbReference type="PANTHER" id="PTHR10430:SF16">
    <property type="entry name" value="PEROXIREDOXIN-5, MITOCHONDRIAL"/>
    <property type="match status" value="1"/>
</dbReference>
<keyword evidence="9" id="KW-1185">Reference proteome</keyword>
<dbReference type="OrthoDB" id="307759at2759"/>
<dbReference type="GO" id="GO:0034599">
    <property type="term" value="P:cellular response to oxidative stress"/>
    <property type="evidence" value="ECO:0007669"/>
    <property type="project" value="InterPro"/>
</dbReference>
<dbReference type="AlphaFoldDB" id="A0A1R2CJM7"/>
<evidence type="ECO:0000256" key="1">
    <source>
        <dbReference type="ARBA" id="ARBA00010505"/>
    </source>
</evidence>
<evidence type="ECO:0000256" key="3">
    <source>
        <dbReference type="ARBA" id="ARBA00022862"/>
    </source>
</evidence>
<dbReference type="EMBL" id="MPUH01000130">
    <property type="protein sequence ID" value="OMJ89244.1"/>
    <property type="molecule type" value="Genomic_DNA"/>
</dbReference>
<comment type="caution">
    <text evidence="8">The sequence shown here is derived from an EMBL/GenBank/DDBJ whole genome shotgun (WGS) entry which is preliminary data.</text>
</comment>
<dbReference type="CDD" id="cd03013">
    <property type="entry name" value="PRX5_like"/>
    <property type="match status" value="1"/>
</dbReference>
<dbReference type="GO" id="GO:0042744">
    <property type="term" value="P:hydrogen peroxide catabolic process"/>
    <property type="evidence" value="ECO:0007669"/>
    <property type="project" value="TreeGrafter"/>
</dbReference>
<dbReference type="InterPro" id="IPR013740">
    <property type="entry name" value="Redoxin"/>
</dbReference>
<dbReference type="GO" id="GO:0008379">
    <property type="term" value="F:thioredoxin peroxidase activity"/>
    <property type="evidence" value="ECO:0007669"/>
    <property type="project" value="InterPro"/>
</dbReference>
<keyword evidence="2 6" id="KW-0575">Peroxidase</keyword>
<dbReference type="InterPro" id="IPR036249">
    <property type="entry name" value="Thioredoxin-like_sf"/>
</dbReference>
<evidence type="ECO:0000256" key="2">
    <source>
        <dbReference type="ARBA" id="ARBA00022559"/>
    </source>
</evidence>
<evidence type="ECO:0000313" key="8">
    <source>
        <dbReference type="EMBL" id="OMJ89244.1"/>
    </source>
</evidence>
<dbReference type="Pfam" id="PF08534">
    <property type="entry name" value="Redoxin"/>
    <property type="match status" value="1"/>
</dbReference>
<proteinExistence type="inferred from homology"/>
<dbReference type="InterPro" id="IPR013766">
    <property type="entry name" value="Thioredoxin_domain"/>
</dbReference>
<comment type="similarity">
    <text evidence="1 6">Belongs to the peroxiredoxin family. Prx5 subfamily.</text>
</comment>
<evidence type="ECO:0000256" key="6">
    <source>
        <dbReference type="RuleBase" id="RU366011"/>
    </source>
</evidence>
<dbReference type="Proteomes" id="UP000187209">
    <property type="component" value="Unassembled WGS sequence"/>
</dbReference>
<feature type="domain" description="Thioredoxin" evidence="7">
    <location>
        <begin position="10"/>
        <end position="170"/>
    </location>
</feature>
<dbReference type="GO" id="GO:0045454">
    <property type="term" value="P:cell redox homeostasis"/>
    <property type="evidence" value="ECO:0007669"/>
    <property type="project" value="TreeGrafter"/>
</dbReference>
<evidence type="ECO:0000256" key="5">
    <source>
        <dbReference type="PIRSR" id="PIRSR637944-1"/>
    </source>
</evidence>
<gene>
    <name evidence="8" type="ORF">SteCoe_8632</name>
</gene>
<dbReference type="Gene3D" id="3.40.30.10">
    <property type="entry name" value="Glutaredoxin"/>
    <property type="match status" value="1"/>
</dbReference>
<evidence type="ECO:0000256" key="4">
    <source>
        <dbReference type="ARBA" id="ARBA00023002"/>
    </source>
</evidence>
<dbReference type="InterPro" id="IPR037944">
    <property type="entry name" value="PRX5-like"/>
</dbReference>
<organism evidence="8 9">
    <name type="scientific">Stentor coeruleus</name>
    <dbReference type="NCBI Taxonomy" id="5963"/>
    <lineage>
        <taxon>Eukaryota</taxon>
        <taxon>Sar</taxon>
        <taxon>Alveolata</taxon>
        <taxon>Ciliophora</taxon>
        <taxon>Postciliodesmatophora</taxon>
        <taxon>Heterotrichea</taxon>
        <taxon>Heterotrichida</taxon>
        <taxon>Stentoridae</taxon>
        <taxon>Stentor</taxon>
    </lineage>
</organism>
<dbReference type="PROSITE" id="PS51352">
    <property type="entry name" value="THIOREDOXIN_2"/>
    <property type="match status" value="1"/>
</dbReference>